<proteinExistence type="predicted"/>
<dbReference type="InterPro" id="IPR000048">
    <property type="entry name" value="IQ_motif_EF-hand-BS"/>
</dbReference>
<dbReference type="PROSITE" id="PS50020">
    <property type="entry name" value="WW_DOMAIN_2"/>
    <property type="match status" value="3"/>
</dbReference>
<organism evidence="4 5">
    <name type="scientific">Tetraparma gracilis</name>
    <dbReference type="NCBI Taxonomy" id="2962635"/>
    <lineage>
        <taxon>Eukaryota</taxon>
        <taxon>Sar</taxon>
        <taxon>Stramenopiles</taxon>
        <taxon>Ochrophyta</taxon>
        <taxon>Bolidophyceae</taxon>
        <taxon>Parmales</taxon>
        <taxon>Triparmaceae</taxon>
        <taxon>Tetraparma</taxon>
    </lineage>
</organism>
<gene>
    <name evidence="4" type="ORF">TeGR_g14543</name>
</gene>
<feature type="domain" description="WW" evidence="3">
    <location>
        <begin position="1466"/>
        <end position="1494"/>
    </location>
</feature>
<dbReference type="Gene3D" id="1.20.5.190">
    <property type="match status" value="1"/>
</dbReference>
<feature type="compositionally biased region" description="Polar residues" evidence="2">
    <location>
        <begin position="1432"/>
        <end position="1444"/>
    </location>
</feature>
<feature type="coiled-coil region" evidence="1">
    <location>
        <begin position="683"/>
        <end position="740"/>
    </location>
</feature>
<feature type="coiled-coil region" evidence="1">
    <location>
        <begin position="909"/>
        <end position="1153"/>
    </location>
</feature>
<dbReference type="SUPFAM" id="SSF51045">
    <property type="entry name" value="WW domain"/>
    <property type="match status" value="1"/>
</dbReference>
<evidence type="ECO:0000313" key="5">
    <source>
        <dbReference type="Proteomes" id="UP001165060"/>
    </source>
</evidence>
<protein>
    <recommendedName>
        <fullName evidence="3">WW domain-containing protein</fullName>
    </recommendedName>
</protein>
<feature type="compositionally biased region" description="Polar residues" evidence="2">
    <location>
        <begin position="1536"/>
        <end position="1554"/>
    </location>
</feature>
<evidence type="ECO:0000259" key="3">
    <source>
        <dbReference type="PROSITE" id="PS50020"/>
    </source>
</evidence>
<evidence type="ECO:0000313" key="4">
    <source>
        <dbReference type="EMBL" id="GMI22803.1"/>
    </source>
</evidence>
<dbReference type="Proteomes" id="UP001165060">
    <property type="component" value="Unassembled WGS sequence"/>
</dbReference>
<feature type="region of interest" description="Disordered" evidence="2">
    <location>
        <begin position="1"/>
        <end position="62"/>
    </location>
</feature>
<dbReference type="Pfam" id="PF00612">
    <property type="entry name" value="IQ"/>
    <property type="match status" value="1"/>
</dbReference>
<dbReference type="InterPro" id="IPR001202">
    <property type="entry name" value="WW_dom"/>
</dbReference>
<feature type="domain" description="WW" evidence="3">
    <location>
        <begin position="1588"/>
        <end position="1613"/>
    </location>
</feature>
<feature type="compositionally biased region" description="Basic and acidic residues" evidence="2">
    <location>
        <begin position="1"/>
        <end position="44"/>
    </location>
</feature>
<dbReference type="InterPro" id="IPR036020">
    <property type="entry name" value="WW_dom_sf"/>
</dbReference>
<dbReference type="SMART" id="SM00456">
    <property type="entry name" value="WW"/>
    <property type="match status" value="3"/>
</dbReference>
<keyword evidence="5" id="KW-1185">Reference proteome</keyword>
<evidence type="ECO:0000256" key="2">
    <source>
        <dbReference type="SAM" id="MobiDB-lite"/>
    </source>
</evidence>
<feature type="compositionally biased region" description="Gly residues" evidence="2">
    <location>
        <begin position="1563"/>
        <end position="1576"/>
    </location>
</feature>
<feature type="compositionally biased region" description="Basic and acidic residues" evidence="2">
    <location>
        <begin position="1418"/>
        <end position="1429"/>
    </location>
</feature>
<accession>A0ABQ6MAZ9</accession>
<feature type="region of interest" description="Disordered" evidence="2">
    <location>
        <begin position="1501"/>
        <end position="1581"/>
    </location>
</feature>
<name>A0ABQ6MAZ9_9STRA</name>
<feature type="compositionally biased region" description="Gly residues" evidence="2">
    <location>
        <begin position="1523"/>
        <end position="1533"/>
    </location>
</feature>
<evidence type="ECO:0000256" key="1">
    <source>
        <dbReference type="SAM" id="Coils"/>
    </source>
</evidence>
<feature type="domain" description="WW" evidence="3">
    <location>
        <begin position="1535"/>
        <end position="1563"/>
    </location>
</feature>
<feature type="region of interest" description="Disordered" evidence="2">
    <location>
        <begin position="1418"/>
        <end position="1465"/>
    </location>
</feature>
<comment type="caution">
    <text evidence="4">The sequence shown here is derived from an EMBL/GenBank/DDBJ whole genome shotgun (WGS) entry which is preliminary data.</text>
</comment>
<feature type="region of interest" description="Disordered" evidence="2">
    <location>
        <begin position="765"/>
        <end position="786"/>
    </location>
</feature>
<keyword evidence="1" id="KW-0175">Coiled coil</keyword>
<sequence length="1613" mass="184639">MKDDGDLNRIMEESVRIRELARERGASGEERPRSVPTEAEEKRRPAPQGGKKKKKRKKGGEVLGARFHQELKILPRSGLSSSSSTFAQNKKAPPINMNMITRKAKLSMKEFQLIETRIADTNALTTTLPEHLTQCLESYVDKSDEAMMNIVSRTEAEAAFMSSDYEFTTEQIQLLLNASMEHVEDPNSVLYKKLVAKAVKLYRFNFVVNQLGSTSARRAAGYAADPDMGMSSIAEDSEASMDPHAAFLNSMQGGPNPPASHNLPPLRIQEAIATRHLQKDGNYDNNYGRSTPHILQSHGQTSIQELRRELELSERGLEQLQAEVKKGVQWVQLHCPTSVKNNRAKKYCKQWGVEKLKRFLMGQEAGATHRAFETWLDYCQFGRNTENLQKYIKIKACSKIYSMLTTFCLRQQAHGLNQWKNAVIAERNREYNYCSIEMERIVRGFLGRCYTKELRRDAAACKIQNRWKCKKAGEITKALRAQKEKNDAATFLQTRYRNYRSRGEAKAIMWGKKENKSATLLQSRMRGRDDRARVQRLREEKEMNKSAGIMQRRFRGFEARKEVVAKREEKRRNDAASKIQRKQRGLTGQLIFAHKKLEKDSANKIQGAVRIHLAKKTTAGKLQAYMHKKKVEEEDKAARILQGKTRQFSARKRVGTMRAEKEAAEQDKAARIMQGKTRQFNARKKVEKKRAQKTEEMEQNQAATIMQGRFRMHESKKLVNRKKESKRFEEEEKKRRWEAQNDATLAAEMEEQDKAARIMQGKARQFGARKEVNKKRTAKLKNKSAKIVQRAYRTHRFLMRFNRKAHERKKRWMAEAEQRAKEEEEKRIKKEEREAAYAKKKAELELAEQNTAATKIQVVFRGRRARRKMEARRSELAVLEAEAEKKRIAAEQNASAQMIANFMRISTAKIRVRKKKAEHQRKLAELEAAGDLGAAEIEKMKKEMMAEIQAMELSADMQAAQDKKDLDRAKNEASEALAAEQALEAEQDVVEQERAALQIQHAWRQRKSRIDARKKRKEKIALMERMKEEARKAEEEEEAREALEMQLRAQMEADRRKKKLEKEKQMHKSATKIQGCYRTRMARRKVVAKKAAKMKEAEKHSSAAEKLRRKIKEVKQQVSGLKGMAKEQKIKEIQDMEAKAQNFDRKAQEVRQEAIMGAAGGEMAVQNERGRFEKEQQMKLQMMEDAHMLEDSALKIQGLWRRRAARKVLEQRKEIARMREQSADMRYVAPSLGPKQGTFIRPGSIHRLEKFSGEMTHFGDDMEANMDAMAAEFVKRENAKAAKEFAERRKVEKEKAVQDLAIAKKEFSLAFGEDFDVADKKSVEAIIQSGVEESKKAAEHAASRAAQEAEVKMSMMEKKFELRLKQLEQWEQRLELREKSSSEMGAMAESQKLMALHAQANADNAQAQMVLQREREEFETEKRSREAKENMLGSNSTAMVSSNPEEMRASNMERQVTPSKANKETWKKQWDNEAKAFYYMNESTNEAQWERPGAGARVIEDDAGGKSGGEVTDYDTDNPNFAGDGGGGGGGGTEWQEFQDQSTGTKYWYSSKTGESVWEDPNKGGGGGGGGGGGAGAPTEMDREAAKWVSHIDPGTGVAYWYNSETQETKWEE</sequence>
<dbReference type="PROSITE" id="PS50096">
    <property type="entry name" value="IQ"/>
    <property type="match status" value="9"/>
</dbReference>
<dbReference type="CDD" id="cd00201">
    <property type="entry name" value="WW"/>
    <property type="match status" value="2"/>
</dbReference>
<reference evidence="4 5" key="1">
    <citation type="journal article" date="2023" name="Commun. Biol.">
        <title>Genome analysis of Parmales, the sister group of diatoms, reveals the evolutionary specialization of diatoms from phago-mixotrophs to photoautotrophs.</title>
        <authorList>
            <person name="Ban H."/>
            <person name="Sato S."/>
            <person name="Yoshikawa S."/>
            <person name="Yamada K."/>
            <person name="Nakamura Y."/>
            <person name="Ichinomiya M."/>
            <person name="Sato N."/>
            <person name="Blanc-Mathieu R."/>
            <person name="Endo H."/>
            <person name="Kuwata A."/>
            <person name="Ogata H."/>
        </authorList>
    </citation>
    <scope>NUCLEOTIDE SEQUENCE [LARGE SCALE GENOMIC DNA]</scope>
</reference>
<feature type="coiled-coil region" evidence="1">
    <location>
        <begin position="806"/>
        <end position="850"/>
    </location>
</feature>
<dbReference type="Gene3D" id="2.20.70.10">
    <property type="match status" value="2"/>
</dbReference>
<feature type="compositionally biased region" description="Basic residues" evidence="2">
    <location>
        <begin position="772"/>
        <end position="784"/>
    </location>
</feature>
<dbReference type="SMART" id="SM00015">
    <property type="entry name" value="IQ"/>
    <property type="match status" value="12"/>
</dbReference>
<dbReference type="EMBL" id="BRYB01003924">
    <property type="protein sequence ID" value="GMI22803.1"/>
    <property type="molecule type" value="Genomic_DNA"/>
</dbReference>